<name>A0A399EYH6_9DEIN</name>
<accession>A0A399EYH6</accession>
<dbReference type="EMBL" id="QWLA01000010">
    <property type="protein sequence ID" value="RIH88446.1"/>
    <property type="molecule type" value="Genomic_DNA"/>
</dbReference>
<gene>
    <name evidence="1" type="ORF">Mrose_00855</name>
</gene>
<dbReference type="Proteomes" id="UP000265341">
    <property type="component" value="Unassembled WGS sequence"/>
</dbReference>
<reference evidence="1 2" key="1">
    <citation type="submission" date="2018-08" db="EMBL/GenBank/DDBJ databases">
        <title>Meiothermus roseus NBRC 110900 genome sequencing project.</title>
        <authorList>
            <person name="Da Costa M.S."/>
            <person name="Albuquerque L."/>
            <person name="Raposo P."/>
            <person name="Froufe H.J.C."/>
            <person name="Barroso C.S."/>
            <person name="Egas C."/>
        </authorList>
    </citation>
    <scope>NUCLEOTIDE SEQUENCE [LARGE SCALE GENOMIC DNA]</scope>
    <source>
        <strain evidence="1 2">NBRC 110900</strain>
    </source>
</reference>
<organism evidence="1 2">
    <name type="scientific">Calidithermus roseus</name>
    <dbReference type="NCBI Taxonomy" id="1644118"/>
    <lineage>
        <taxon>Bacteria</taxon>
        <taxon>Thermotogati</taxon>
        <taxon>Deinococcota</taxon>
        <taxon>Deinococci</taxon>
        <taxon>Thermales</taxon>
        <taxon>Thermaceae</taxon>
        <taxon>Calidithermus</taxon>
    </lineage>
</organism>
<keyword evidence="2" id="KW-1185">Reference proteome</keyword>
<dbReference type="AlphaFoldDB" id="A0A399EYH6"/>
<protein>
    <submittedName>
        <fullName evidence="1">Uncharacterized protein</fullName>
    </submittedName>
</protein>
<comment type="caution">
    <text evidence="1">The sequence shown here is derived from an EMBL/GenBank/DDBJ whole genome shotgun (WGS) entry which is preliminary data.</text>
</comment>
<sequence length="247" mass="28534">MSETPQEWAKKDHWEVWVGWMKNQPTDWNRQLEQEVKEQNPTSGFTTEDKDYPGWWPQRGLSHPFENLCDNYEEALDVITKALKRPNLGEMAGLHFSKSQRKALIQEVHQRFGQPVLEKGSYHHAWFYGDWALKVSIEHVPFREIFDTTFAALNNPLRSLQGRRARVERLLDSAGKDEAELVAEGVLGIEGNTVRVGNWSQAFEDKDYVEGVAYPTYDAEHVFDGIMLYSEAAGATFYFYDLEEEPA</sequence>
<evidence type="ECO:0000313" key="2">
    <source>
        <dbReference type="Proteomes" id="UP000265341"/>
    </source>
</evidence>
<evidence type="ECO:0000313" key="1">
    <source>
        <dbReference type="EMBL" id="RIH88446.1"/>
    </source>
</evidence>
<proteinExistence type="predicted"/>